<reference evidence="2 3" key="1">
    <citation type="journal article" date="2021" name="Nat. Plants">
        <title>The Taxus genome provides insights into paclitaxel biosynthesis.</title>
        <authorList>
            <person name="Xiong X."/>
            <person name="Gou J."/>
            <person name="Liao Q."/>
            <person name="Li Y."/>
            <person name="Zhou Q."/>
            <person name="Bi G."/>
            <person name="Li C."/>
            <person name="Du R."/>
            <person name="Wang X."/>
            <person name="Sun T."/>
            <person name="Guo L."/>
            <person name="Liang H."/>
            <person name="Lu P."/>
            <person name="Wu Y."/>
            <person name="Zhang Z."/>
            <person name="Ro D.K."/>
            <person name="Shang Y."/>
            <person name="Huang S."/>
            <person name="Yan J."/>
        </authorList>
    </citation>
    <scope>NUCLEOTIDE SEQUENCE [LARGE SCALE GENOMIC DNA]</scope>
    <source>
        <strain evidence="2">Ta-2019</strain>
    </source>
</reference>
<feature type="non-terminal residue" evidence="2">
    <location>
        <position position="97"/>
    </location>
</feature>
<accession>A0AA38FZV0</accession>
<comment type="caution">
    <text evidence="2">The sequence shown here is derived from an EMBL/GenBank/DDBJ whole genome shotgun (WGS) entry which is preliminary data.</text>
</comment>
<gene>
    <name evidence="2" type="ORF">KI387_022124</name>
</gene>
<feature type="region of interest" description="Disordered" evidence="1">
    <location>
        <begin position="1"/>
        <end position="28"/>
    </location>
</feature>
<name>A0AA38FZV0_TAXCH</name>
<organism evidence="2 3">
    <name type="scientific">Taxus chinensis</name>
    <name type="common">Chinese yew</name>
    <name type="synonym">Taxus wallichiana var. chinensis</name>
    <dbReference type="NCBI Taxonomy" id="29808"/>
    <lineage>
        <taxon>Eukaryota</taxon>
        <taxon>Viridiplantae</taxon>
        <taxon>Streptophyta</taxon>
        <taxon>Embryophyta</taxon>
        <taxon>Tracheophyta</taxon>
        <taxon>Spermatophyta</taxon>
        <taxon>Pinopsida</taxon>
        <taxon>Pinidae</taxon>
        <taxon>Conifers II</taxon>
        <taxon>Cupressales</taxon>
        <taxon>Taxaceae</taxon>
        <taxon>Taxus</taxon>
    </lineage>
</organism>
<dbReference type="Proteomes" id="UP000824469">
    <property type="component" value="Unassembled WGS sequence"/>
</dbReference>
<dbReference type="EMBL" id="JAHRHJ020000005">
    <property type="protein sequence ID" value="KAH9313497.1"/>
    <property type="molecule type" value="Genomic_DNA"/>
</dbReference>
<feature type="compositionally biased region" description="Polar residues" evidence="1">
    <location>
        <begin position="1"/>
        <end position="10"/>
    </location>
</feature>
<sequence length="97" mass="11105">MMFTGESGSAPQMLLRPQISRQSDSYQGLDDEYSVRYARNDQNSRSMYPPIGGLHTQPEISFRENTSMPLHIGNTLGETWQDNDQFIAGYHMPIQKH</sequence>
<evidence type="ECO:0000313" key="2">
    <source>
        <dbReference type="EMBL" id="KAH9313497.1"/>
    </source>
</evidence>
<proteinExistence type="predicted"/>
<keyword evidence="3" id="KW-1185">Reference proteome</keyword>
<evidence type="ECO:0000313" key="3">
    <source>
        <dbReference type="Proteomes" id="UP000824469"/>
    </source>
</evidence>
<protein>
    <submittedName>
        <fullName evidence="2">Uncharacterized protein</fullName>
    </submittedName>
</protein>
<evidence type="ECO:0000256" key="1">
    <source>
        <dbReference type="SAM" id="MobiDB-lite"/>
    </source>
</evidence>
<dbReference type="AlphaFoldDB" id="A0AA38FZV0"/>